<proteinExistence type="predicted"/>
<protein>
    <submittedName>
        <fullName evidence="1">Uncharacterized protein</fullName>
    </submittedName>
</protein>
<dbReference type="AlphaFoldDB" id="A0A9D4GUB4"/>
<gene>
    <name evidence="1" type="ORF">DPMN_124932</name>
</gene>
<reference evidence="1" key="1">
    <citation type="journal article" date="2019" name="bioRxiv">
        <title>The Genome of the Zebra Mussel, Dreissena polymorpha: A Resource for Invasive Species Research.</title>
        <authorList>
            <person name="McCartney M.A."/>
            <person name="Auch B."/>
            <person name="Kono T."/>
            <person name="Mallez S."/>
            <person name="Zhang Y."/>
            <person name="Obille A."/>
            <person name="Becker A."/>
            <person name="Abrahante J.E."/>
            <person name="Garbe J."/>
            <person name="Badalamenti J.P."/>
            <person name="Herman A."/>
            <person name="Mangelson H."/>
            <person name="Liachko I."/>
            <person name="Sullivan S."/>
            <person name="Sone E.D."/>
            <person name="Koren S."/>
            <person name="Silverstein K.A.T."/>
            <person name="Beckman K.B."/>
            <person name="Gohl D.M."/>
        </authorList>
    </citation>
    <scope>NUCLEOTIDE SEQUENCE</scope>
    <source>
        <strain evidence="1">Duluth1</strain>
        <tissue evidence="1">Whole animal</tissue>
    </source>
</reference>
<dbReference type="EMBL" id="JAIWYP010000005">
    <property type="protein sequence ID" value="KAH3823133.1"/>
    <property type="molecule type" value="Genomic_DNA"/>
</dbReference>
<comment type="caution">
    <text evidence="1">The sequence shown here is derived from an EMBL/GenBank/DDBJ whole genome shotgun (WGS) entry which is preliminary data.</text>
</comment>
<dbReference type="Proteomes" id="UP000828390">
    <property type="component" value="Unassembled WGS sequence"/>
</dbReference>
<organism evidence="1 2">
    <name type="scientific">Dreissena polymorpha</name>
    <name type="common">Zebra mussel</name>
    <name type="synonym">Mytilus polymorpha</name>
    <dbReference type="NCBI Taxonomy" id="45954"/>
    <lineage>
        <taxon>Eukaryota</taxon>
        <taxon>Metazoa</taxon>
        <taxon>Spiralia</taxon>
        <taxon>Lophotrochozoa</taxon>
        <taxon>Mollusca</taxon>
        <taxon>Bivalvia</taxon>
        <taxon>Autobranchia</taxon>
        <taxon>Heteroconchia</taxon>
        <taxon>Euheterodonta</taxon>
        <taxon>Imparidentia</taxon>
        <taxon>Neoheterodontei</taxon>
        <taxon>Myida</taxon>
        <taxon>Dreissenoidea</taxon>
        <taxon>Dreissenidae</taxon>
        <taxon>Dreissena</taxon>
    </lineage>
</organism>
<reference evidence="1" key="2">
    <citation type="submission" date="2020-11" db="EMBL/GenBank/DDBJ databases">
        <authorList>
            <person name="McCartney M.A."/>
            <person name="Auch B."/>
            <person name="Kono T."/>
            <person name="Mallez S."/>
            <person name="Becker A."/>
            <person name="Gohl D.M."/>
            <person name="Silverstein K.A.T."/>
            <person name="Koren S."/>
            <person name="Bechman K.B."/>
            <person name="Herman A."/>
            <person name="Abrahante J.E."/>
            <person name="Garbe J."/>
        </authorList>
    </citation>
    <scope>NUCLEOTIDE SEQUENCE</scope>
    <source>
        <strain evidence="1">Duluth1</strain>
        <tissue evidence="1">Whole animal</tissue>
    </source>
</reference>
<evidence type="ECO:0000313" key="2">
    <source>
        <dbReference type="Proteomes" id="UP000828390"/>
    </source>
</evidence>
<accession>A0A9D4GUB4</accession>
<name>A0A9D4GUB4_DREPO</name>
<evidence type="ECO:0000313" key="1">
    <source>
        <dbReference type="EMBL" id="KAH3823133.1"/>
    </source>
</evidence>
<sequence length="324" mass="36880">MSAAQWTELTNFKCPASGCPSKEDRSWVCEEDGTTILLNAEGKMKCQNGNHKGDVCKWVWNCGKRFHRGQYVKAPLESFTNALSQNMQSLDKMGTIWWANLVRDLDRQYNSPAASFSGNRLATRGQRSRYSENIRRAPKENRSSYKGYINDSAKEANFSFLRPPQNASRLERTFSKNNNASREQRYSYNIQSEKRAAKRNPRWFALKNFSCPVLNCPSRRGKTWVCDMDGSTMFVNAFGKMECEHGTHTGEICTWVWNCGDRFHLEEYDTTCLEGFTFSLSRAVQLMAGMGSEKVACLINNLGIQFDTSSFSGYIGNATRAFVF</sequence>
<keyword evidence="2" id="KW-1185">Reference proteome</keyword>